<accession>X0NLX7</accession>
<organism evidence="3 4">
    <name type="scientific">Photobacterium leiognathi lrivu.4.1</name>
    <dbReference type="NCBI Taxonomy" id="1248232"/>
    <lineage>
        <taxon>Bacteria</taxon>
        <taxon>Pseudomonadati</taxon>
        <taxon>Pseudomonadota</taxon>
        <taxon>Gammaproteobacteria</taxon>
        <taxon>Vibrionales</taxon>
        <taxon>Vibrionaceae</taxon>
        <taxon>Photobacterium</taxon>
    </lineage>
</organism>
<protein>
    <submittedName>
        <fullName evidence="3">Glycosyl transferase, group 1 family protein</fullName>
    </submittedName>
</protein>
<dbReference type="RefSeq" id="WP_023931562.1">
    <property type="nucleotide sequence ID" value="NZ_DF196810.1"/>
</dbReference>
<evidence type="ECO:0000313" key="3">
    <source>
        <dbReference type="EMBL" id="GAD28982.1"/>
    </source>
</evidence>
<dbReference type="AlphaFoldDB" id="X0NLX7"/>
<keyword evidence="3" id="KW-0808">Transferase</keyword>
<evidence type="ECO:0000259" key="2">
    <source>
        <dbReference type="Pfam" id="PF13477"/>
    </source>
</evidence>
<dbReference type="GO" id="GO:0016757">
    <property type="term" value="F:glycosyltransferase activity"/>
    <property type="evidence" value="ECO:0007669"/>
    <property type="project" value="InterPro"/>
</dbReference>
<dbReference type="EMBL" id="DF196810">
    <property type="protein sequence ID" value="GAD28982.1"/>
    <property type="molecule type" value="Genomic_DNA"/>
</dbReference>
<name>X0NLX7_PHOLE</name>
<reference evidence="4" key="1">
    <citation type="submission" date="2012-12" db="EMBL/GenBank/DDBJ databases">
        <title>Genome Sequence of Photobacterium leiognathi lrivu.4.1.</title>
        <authorList>
            <person name="Urbanczyk H."/>
            <person name="Ogura Y."/>
            <person name="Hayashi T."/>
            <person name="Dunlap P.V."/>
        </authorList>
    </citation>
    <scope>NUCLEOTIDE SEQUENCE [LARGE SCALE GENOMIC DNA]</scope>
    <source>
        <strain evidence="4">lrivu.4.1</strain>
    </source>
</reference>
<dbReference type="SUPFAM" id="SSF53756">
    <property type="entry name" value="UDP-Glycosyltransferase/glycogen phosphorylase"/>
    <property type="match status" value="1"/>
</dbReference>
<dbReference type="eggNOG" id="COG0438">
    <property type="taxonomic scope" value="Bacteria"/>
</dbReference>
<proteinExistence type="predicted"/>
<dbReference type="Gene3D" id="3.40.50.2000">
    <property type="entry name" value="Glycogen Phosphorylase B"/>
    <property type="match status" value="2"/>
</dbReference>
<evidence type="ECO:0000259" key="1">
    <source>
        <dbReference type="Pfam" id="PF00534"/>
    </source>
</evidence>
<dbReference type="PANTHER" id="PTHR12526:SF638">
    <property type="entry name" value="SPORE COAT PROTEIN SA"/>
    <property type="match status" value="1"/>
</dbReference>
<evidence type="ECO:0000313" key="4">
    <source>
        <dbReference type="Proteomes" id="UP000030675"/>
    </source>
</evidence>
<gene>
    <name evidence="3" type="ORF">PLEI_0627</name>
</gene>
<feature type="domain" description="Glycosyltransferase subfamily 4-like N-terminal" evidence="2">
    <location>
        <begin position="2"/>
        <end position="144"/>
    </location>
</feature>
<dbReference type="Pfam" id="PF00534">
    <property type="entry name" value="Glycos_transf_1"/>
    <property type="match status" value="1"/>
</dbReference>
<feature type="domain" description="Glycosyl transferase family 1" evidence="1">
    <location>
        <begin position="188"/>
        <end position="352"/>
    </location>
</feature>
<dbReference type="InterPro" id="IPR028098">
    <property type="entry name" value="Glyco_trans_4-like_N"/>
</dbReference>
<dbReference type="Pfam" id="PF13477">
    <property type="entry name" value="Glyco_trans_4_2"/>
    <property type="match status" value="1"/>
</dbReference>
<dbReference type="InterPro" id="IPR001296">
    <property type="entry name" value="Glyco_trans_1"/>
</dbReference>
<sequence length="376" mass="42463">MKILYFVNISSFFNSHFLTLALRAKEEGYDIHLLVGDEDKKEEYESLGINYHAIPLTRDGTKLFSEIKAIYYIRNKILDIKPDILHCFTIKPILYAGLSNLFSKSNRSLNVYSVTGLGSASLSESFKGKLFWFFLLSLYKLAFIQKNTVGVFENEDDKLTFIKDKVLLDKNSFLVNGAGIDTKKYVPNENKLNSTNKEVLLVARMLKDKGIREFIEAAEILYKRKSNCKMSLVGDIDPENISSLSLNEINEAVKEGYVVYLGYQSDILSLYQNADVACLPSYREGLPKSLIEAASCGLPIITTDVPGCRQMVDNGKNGILVEVKNSLALANSIEFLLNNTDLLIDMGNNSRKIAVEKFDYKHVLNSFMNIYRIAKK</sequence>
<dbReference type="Proteomes" id="UP000030675">
    <property type="component" value="Unassembled WGS sequence"/>
</dbReference>
<dbReference type="CDD" id="cd03808">
    <property type="entry name" value="GT4_CapM-like"/>
    <property type="match status" value="1"/>
</dbReference>
<dbReference type="GO" id="GO:1901135">
    <property type="term" value="P:carbohydrate derivative metabolic process"/>
    <property type="evidence" value="ECO:0007669"/>
    <property type="project" value="UniProtKB-ARBA"/>
</dbReference>
<dbReference type="HOGENOM" id="CLU_009583_8_1_6"/>
<dbReference type="PANTHER" id="PTHR12526">
    <property type="entry name" value="GLYCOSYLTRANSFERASE"/>
    <property type="match status" value="1"/>
</dbReference>